<keyword evidence="1" id="KW-0472">Membrane</keyword>
<dbReference type="eggNOG" id="ENOG502QSU5">
    <property type="taxonomic scope" value="Eukaryota"/>
</dbReference>
<dbReference type="STRING" id="1206466.K0KT43"/>
<keyword evidence="1" id="KW-1133">Transmembrane helix</keyword>
<dbReference type="InParanoid" id="K0KT43"/>
<dbReference type="Proteomes" id="UP000009328">
    <property type="component" value="Unassembled WGS sequence"/>
</dbReference>
<reference evidence="2 3" key="1">
    <citation type="journal article" date="2012" name="Eukaryot. Cell">
        <title>Draft genome sequence of Wickerhamomyces ciferrii NRRL Y-1031 F-60-10.</title>
        <authorList>
            <person name="Schneider J."/>
            <person name="Andrea H."/>
            <person name="Blom J."/>
            <person name="Jaenicke S."/>
            <person name="Ruckert C."/>
            <person name="Schorsch C."/>
            <person name="Szczepanowski R."/>
            <person name="Farwick M."/>
            <person name="Goesmann A."/>
            <person name="Puhler A."/>
            <person name="Schaffer S."/>
            <person name="Tauch A."/>
            <person name="Kohler T."/>
            <person name="Brinkrolf K."/>
        </authorList>
    </citation>
    <scope>NUCLEOTIDE SEQUENCE [LARGE SCALE GENOMIC DNA]</scope>
    <source>
        <strain evidence="3">ATCC 14091 / BCRC 22168 / CBS 111 / JCM 3599 / NBRC 0793 / NRRL Y-1031 F-60-10</strain>
    </source>
</reference>
<feature type="transmembrane region" description="Helical" evidence="1">
    <location>
        <begin position="93"/>
        <end position="112"/>
    </location>
</feature>
<sequence length="304" mass="34642">MAIQKEVQLDQPIDHTAPPTIYGTKLIPSYSNAALNLTVDFIRQKQSQANQQIIRHPYTILVVLSGILSFGYYKLGWMYFVGGWRMVKANKDELITILVFVAMFSSLLFTILTKSTDFIKETSEKIVDENKEIFGVDLKEFASLNINKNDKKTKELLSKGENTQIIVYRETPIAVLSLVTKPELSNDEKFVTKITGCGVRKVYYKSGILEDLIDWAIIRSNTLNKNKASKIIVLIDVMSTDYDLKKKLKLKQFKFLEKSYYNDSKILKIFGINNEVWGLNLNVTKLDNEIETIKSSEGSTGVKK</sequence>
<dbReference type="FunCoup" id="K0KT43">
    <property type="interactions" value="201"/>
</dbReference>
<dbReference type="Pfam" id="PF11124">
    <property type="entry name" value="Pho86"/>
    <property type="match status" value="1"/>
</dbReference>
<evidence type="ECO:0000256" key="1">
    <source>
        <dbReference type="SAM" id="Phobius"/>
    </source>
</evidence>
<dbReference type="EMBL" id="CAIF01000184">
    <property type="protein sequence ID" value="CCH45207.1"/>
    <property type="molecule type" value="Genomic_DNA"/>
</dbReference>
<dbReference type="InterPro" id="IPR024297">
    <property type="entry name" value="Pho86"/>
</dbReference>
<protein>
    <submittedName>
        <fullName evidence="2">Inorganic phosphate transporter</fullName>
    </submittedName>
</protein>
<organism evidence="2 3">
    <name type="scientific">Wickerhamomyces ciferrii (strain ATCC 14091 / BCRC 22168 / CBS 111 / JCM 3599 / NBRC 0793 / NRRL Y-1031 F-60-10)</name>
    <name type="common">Yeast</name>
    <name type="synonym">Pichia ciferrii</name>
    <dbReference type="NCBI Taxonomy" id="1206466"/>
    <lineage>
        <taxon>Eukaryota</taxon>
        <taxon>Fungi</taxon>
        <taxon>Dikarya</taxon>
        <taxon>Ascomycota</taxon>
        <taxon>Saccharomycotina</taxon>
        <taxon>Saccharomycetes</taxon>
        <taxon>Phaffomycetales</taxon>
        <taxon>Wickerhamomycetaceae</taxon>
        <taxon>Wickerhamomyces</taxon>
    </lineage>
</organism>
<evidence type="ECO:0000313" key="3">
    <source>
        <dbReference type="Proteomes" id="UP000009328"/>
    </source>
</evidence>
<dbReference type="HOGENOM" id="CLU_076919_0_0_1"/>
<name>K0KT43_WICCF</name>
<comment type="caution">
    <text evidence="2">The sequence shown here is derived from an EMBL/GenBank/DDBJ whole genome shotgun (WGS) entry which is preliminary data.</text>
</comment>
<gene>
    <name evidence="2" type="ORF">BN7_4788</name>
</gene>
<keyword evidence="1" id="KW-0812">Transmembrane</keyword>
<proteinExistence type="predicted"/>
<dbReference type="AlphaFoldDB" id="K0KT43"/>
<evidence type="ECO:0000313" key="2">
    <source>
        <dbReference type="EMBL" id="CCH45207.1"/>
    </source>
</evidence>
<accession>K0KT43</accession>
<feature type="transmembrane region" description="Helical" evidence="1">
    <location>
        <begin position="53"/>
        <end position="73"/>
    </location>
</feature>
<keyword evidence="3" id="KW-1185">Reference proteome</keyword>